<reference evidence="4" key="1">
    <citation type="journal article" date="2019" name="Int. J. Syst. Evol. Microbiol.">
        <title>The Global Catalogue of Microorganisms (GCM) 10K type strain sequencing project: providing services to taxonomists for standard genome sequencing and annotation.</title>
        <authorList>
            <consortium name="The Broad Institute Genomics Platform"/>
            <consortium name="The Broad Institute Genome Sequencing Center for Infectious Disease"/>
            <person name="Wu L."/>
            <person name="Ma J."/>
        </authorList>
    </citation>
    <scope>NUCLEOTIDE SEQUENCE [LARGE SCALE GENOMIC DNA]</scope>
    <source>
        <strain evidence="4">CCUG 53816</strain>
    </source>
</reference>
<evidence type="ECO:0000313" key="3">
    <source>
        <dbReference type="EMBL" id="MFC3848389.1"/>
    </source>
</evidence>
<dbReference type="Proteomes" id="UP001595783">
    <property type="component" value="Unassembled WGS sequence"/>
</dbReference>
<evidence type="ECO:0000256" key="1">
    <source>
        <dbReference type="RuleBase" id="RU003682"/>
    </source>
</evidence>
<dbReference type="Pfam" id="PF22814">
    <property type="entry name" value="WelO5"/>
    <property type="match status" value="1"/>
</dbReference>
<proteinExistence type="inferred from homology"/>
<keyword evidence="1" id="KW-0408">Iron</keyword>
<dbReference type="PROSITE" id="PS51471">
    <property type="entry name" value="FE2OG_OXY"/>
    <property type="match status" value="1"/>
</dbReference>
<keyword evidence="1" id="KW-0479">Metal-binding</keyword>
<keyword evidence="1" id="KW-0560">Oxidoreductase</keyword>
<keyword evidence="4" id="KW-1185">Reference proteome</keyword>
<comment type="caution">
    <text evidence="3">The sequence shown here is derived from an EMBL/GenBank/DDBJ whole genome shotgun (WGS) entry which is preliminary data.</text>
</comment>
<evidence type="ECO:0000313" key="4">
    <source>
        <dbReference type="Proteomes" id="UP001595783"/>
    </source>
</evidence>
<organism evidence="3 4">
    <name type="scientific">Helicobacter baculiformis</name>
    <dbReference type="NCBI Taxonomy" id="427351"/>
    <lineage>
        <taxon>Bacteria</taxon>
        <taxon>Pseudomonadati</taxon>
        <taxon>Campylobacterota</taxon>
        <taxon>Epsilonproteobacteria</taxon>
        <taxon>Campylobacterales</taxon>
        <taxon>Helicobacteraceae</taxon>
        <taxon>Helicobacter</taxon>
    </lineage>
</organism>
<dbReference type="RefSeq" id="WP_104752934.1">
    <property type="nucleotide sequence ID" value="NZ_FZMF01000067.1"/>
</dbReference>
<dbReference type="EMBL" id="JBHRZO010000049">
    <property type="protein sequence ID" value="MFC3848389.1"/>
    <property type="molecule type" value="Genomic_DNA"/>
</dbReference>
<feature type="domain" description="Fe2OG dioxygenase" evidence="2">
    <location>
        <begin position="62"/>
        <end position="189"/>
    </location>
</feature>
<dbReference type="InterPro" id="IPR055091">
    <property type="entry name" value="WelO5-like"/>
</dbReference>
<gene>
    <name evidence="3" type="ORF">ACFOPX_07690</name>
</gene>
<dbReference type="Gene3D" id="2.60.120.620">
    <property type="entry name" value="q2cbj1_9rhob like domain"/>
    <property type="match status" value="1"/>
</dbReference>
<sequence>MAYYESMENENIRRSYYENANRNNLLIKEITFPYISPIDYIISYLDVVWNQGCKRAVFEDYKTFSGLIRVLNEKSDIEPHQDVFRRDNYQLWQNLPIKEQIAFNCFLSVADEGGEMEIWDFKLSDEEYRRLQHKDEKLRYGLDRNKVFSKKIEHRPKLGEIVLFNAGYLHAVKKVKRGNRLSMSSFIGIIDGSGAGVKYL</sequence>
<evidence type="ECO:0000259" key="2">
    <source>
        <dbReference type="PROSITE" id="PS51471"/>
    </source>
</evidence>
<accession>A0ABV7ZKY0</accession>
<name>A0ABV7ZKY0_9HELI</name>
<dbReference type="InterPro" id="IPR005123">
    <property type="entry name" value="Oxoglu/Fe-dep_dioxygenase_dom"/>
</dbReference>
<protein>
    <submittedName>
        <fullName evidence="3">2OG-Fe(II) oxygenase</fullName>
    </submittedName>
</protein>
<comment type="similarity">
    <text evidence="1">Belongs to the iron/ascorbate-dependent oxidoreductase family.</text>
</comment>